<evidence type="ECO:0000256" key="4">
    <source>
        <dbReference type="ARBA" id="ARBA00022741"/>
    </source>
</evidence>
<keyword evidence="10" id="KW-0175">Coiled coil</keyword>
<evidence type="ECO:0000256" key="1">
    <source>
        <dbReference type="ARBA" id="ARBA00003618"/>
    </source>
</evidence>
<name>A0A3N5CAJ5_9BACI</name>
<evidence type="ECO:0000256" key="7">
    <source>
        <dbReference type="ARBA" id="ARBA00023204"/>
    </source>
</evidence>
<accession>A0A3N5CAJ5</accession>
<dbReference type="SUPFAM" id="SSF52540">
    <property type="entry name" value="P-loop containing nucleoside triphosphate hydrolases"/>
    <property type="match status" value="2"/>
</dbReference>
<keyword evidence="4" id="KW-0547">Nucleotide-binding</keyword>
<protein>
    <recommendedName>
        <fullName evidence="3 9">DNA repair protein RecN</fullName>
    </recommendedName>
    <alternativeName>
        <fullName evidence="8 9">Recombination protein N</fullName>
    </alternativeName>
</protein>
<keyword evidence="7 9" id="KW-0234">DNA repair</keyword>
<dbReference type="RefSeq" id="WP_124219528.1">
    <property type="nucleotide sequence ID" value="NZ_RKRF01000007.1"/>
</dbReference>
<proteinExistence type="inferred from homology"/>
<dbReference type="GO" id="GO:0005524">
    <property type="term" value="F:ATP binding"/>
    <property type="evidence" value="ECO:0007669"/>
    <property type="project" value="UniProtKB-KW"/>
</dbReference>
<evidence type="ECO:0000313" key="13">
    <source>
        <dbReference type="Proteomes" id="UP000276443"/>
    </source>
</evidence>
<dbReference type="NCBIfam" id="TIGR00634">
    <property type="entry name" value="recN"/>
    <property type="match status" value="1"/>
</dbReference>
<reference evidence="12 13" key="1">
    <citation type="submission" date="2018-11" db="EMBL/GenBank/DDBJ databases">
        <title>Genomic Encyclopedia of Type Strains, Phase IV (KMG-IV): sequencing the most valuable type-strain genomes for metagenomic binning, comparative biology and taxonomic classification.</title>
        <authorList>
            <person name="Goeker M."/>
        </authorList>
    </citation>
    <scope>NUCLEOTIDE SEQUENCE [LARGE SCALE GENOMIC DNA]</scope>
    <source>
        <strain evidence="12 13">DSM 18090</strain>
    </source>
</reference>
<comment type="similarity">
    <text evidence="2 9">Belongs to the RecN family.</text>
</comment>
<dbReference type="Gene3D" id="3.40.50.300">
    <property type="entry name" value="P-loop containing nucleotide triphosphate hydrolases"/>
    <property type="match status" value="2"/>
</dbReference>
<dbReference type="InterPro" id="IPR003395">
    <property type="entry name" value="RecF/RecN/SMC_N"/>
</dbReference>
<dbReference type="GO" id="GO:0006281">
    <property type="term" value="P:DNA repair"/>
    <property type="evidence" value="ECO:0007669"/>
    <property type="project" value="UniProtKB-KW"/>
</dbReference>
<comment type="caution">
    <text evidence="12">The sequence shown here is derived from an EMBL/GenBank/DDBJ whole genome shotgun (WGS) entry which is preliminary data.</text>
</comment>
<dbReference type="FunFam" id="3.40.50.300:FF:000319">
    <property type="entry name" value="DNA repair protein RecN"/>
    <property type="match status" value="1"/>
</dbReference>
<evidence type="ECO:0000256" key="2">
    <source>
        <dbReference type="ARBA" id="ARBA00009441"/>
    </source>
</evidence>
<dbReference type="GO" id="GO:0009432">
    <property type="term" value="P:SOS response"/>
    <property type="evidence" value="ECO:0007669"/>
    <property type="project" value="TreeGrafter"/>
</dbReference>
<dbReference type="FunFam" id="3.40.50.300:FF:000356">
    <property type="entry name" value="DNA repair protein RecN"/>
    <property type="match status" value="1"/>
</dbReference>
<evidence type="ECO:0000256" key="6">
    <source>
        <dbReference type="ARBA" id="ARBA00022840"/>
    </source>
</evidence>
<evidence type="ECO:0000256" key="5">
    <source>
        <dbReference type="ARBA" id="ARBA00022763"/>
    </source>
</evidence>
<keyword evidence="6" id="KW-0067">ATP-binding</keyword>
<evidence type="ECO:0000256" key="8">
    <source>
        <dbReference type="ARBA" id="ARBA00033408"/>
    </source>
</evidence>
<keyword evidence="5 9" id="KW-0227">DNA damage</keyword>
<dbReference type="GO" id="GO:0043590">
    <property type="term" value="C:bacterial nucleoid"/>
    <property type="evidence" value="ECO:0007669"/>
    <property type="project" value="TreeGrafter"/>
</dbReference>
<dbReference type="EMBL" id="RKRF01000007">
    <property type="protein sequence ID" value="RPF55675.1"/>
    <property type="molecule type" value="Genomic_DNA"/>
</dbReference>
<dbReference type="AlphaFoldDB" id="A0A3N5CAJ5"/>
<evidence type="ECO:0000256" key="9">
    <source>
        <dbReference type="PIRNR" id="PIRNR003128"/>
    </source>
</evidence>
<dbReference type="PIRSF" id="PIRSF003128">
    <property type="entry name" value="RecN"/>
    <property type="match status" value="1"/>
</dbReference>
<dbReference type="OrthoDB" id="9806954at2"/>
<dbReference type="PANTHER" id="PTHR11059">
    <property type="entry name" value="DNA REPAIR PROTEIN RECN"/>
    <property type="match status" value="1"/>
</dbReference>
<evidence type="ECO:0000256" key="10">
    <source>
        <dbReference type="SAM" id="Coils"/>
    </source>
</evidence>
<dbReference type="Proteomes" id="UP000276443">
    <property type="component" value="Unassembled WGS sequence"/>
</dbReference>
<feature type="domain" description="RecF/RecN/SMC N-terminal" evidence="11">
    <location>
        <begin position="2"/>
        <end position="523"/>
    </location>
</feature>
<dbReference type="Pfam" id="PF02463">
    <property type="entry name" value="SMC_N"/>
    <property type="match status" value="1"/>
</dbReference>
<dbReference type="PANTHER" id="PTHR11059:SF0">
    <property type="entry name" value="DNA REPAIR PROTEIN RECN"/>
    <property type="match status" value="1"/>
</dbReference>
<dbReference type="InterPro" id="IPR027417">
    <property type="entry name" value="P-loop_NTPase"/>
</dbReference>
<sequence>MLAEITIKDFAIIDEVSLSFNDGLTVLTGETGAGKSIIIDAIQLLAGARASVEFVRHESEKANIEGIFFIDDADHDVYNVLNHFDLPYDDEGSIVLQRQITSKGKSICRVNGKLITLAILKEIGQTIIDIHSQHETQSLMQSDQHIELLDEFDQQALAEAKESYLHIYEDYLRLKRRFKDLSENEQEIAQRMDLLRFQYNELKEAQLQSNEDEQLEEERHQLSNFEKVYENLQTAYYSLYGEHKGLDFLSHAMTSLEQLEDVNDTYSQLSEQLKNHYYAIEEISFQLRNDLDELEFQPERLNEIEKRLHEINRLKRKYGKDVNDMLHLMASMEEELEQLENKDTHLQALENQIADVEKDVLMEAEQIHELRKQISEDLSHSIHEELKDLYLEKSKFNVAFKTLSGDIKYHNNHIALNKNGMDHIQFMISTNPGEPEKPLQKVASGGEISRIMLALKSIFSEHQHMTSVIFDEVDTGVSGRVAQAIAQKIHRISRHSQVLCITHLPQVAAIADHHLLIEKSQDDHQTKTFVRKLDQDESVIELSRMISGTEITETTKQHAEELIEQAKSVK</sequence>
<dbReference type="CDD" id="cd03241">
    <property type="entry name" value="ABC_RecN"/>
    <property type="match status" value="2"/>
</dbReference>
<comment type="function">
    <text evidence="1 9">May be involved in recombinational repair of damaged DNA.</text>
</comment>
<feature type="coiled-coil region" evidence="10">
    <location>
        <begin position="215"/>
        <end position="276"/>
    </location>
</feature>
<evidence type="ECO:0000313" key="12">
    <source>
        <dbReference type="EMBL" id="RPF55675.1"/>
    </source>
</evidence>
<gene>
    <name evidence="12" type="ORF">EDC24_0559</name>
</gene>
<evidence type="ECO:0000259" key="11">
    <source>
        <dbReference type="Pfam" id="PF02463"/>
    </source>
</evidence>
<feature type="coiled-coil region" evidence="10">
    <location>
        <begin position="301"/>
        <end position="373"/>
    </location>
</feature>
<evidence type="ECO:0000256" key="3">
    <source>
        <dbReference type="ARBA" id="ARBA00021315"/>
    </source>
</evidence>
<organism evidence="12 13">
    <name type="scientific">Aquisalibacillus elongatus</name>
    <dbReference type="NCBI Taxonomy" id="485577"/>
    <lineage>
        <taxon>Bacteria</taxon>
        <taxon>Bacillati</taxon>
        <taxon>Bacillota</taxon>
        <taxon>Bacilli</taxon>
        <taxon>Bacillales</taxon>
        <taxon>Bacillaceae</taxon>
        <taxon>Aquisalibacillus</taxon>
    </lineage>
</organism>
<dbReference type="InterPro" id="IPR004604">
    <property type="entry name" value="DNA_recomb/repair_RecN"/>
</dbReference>
<dbReference type="GO" id="GO:0006310">
    <property type="term" value="P:DNA recombination"/>
    <property type="evidence" value="ECO:0007669"/>
    <property type="project" value="InterPro"/>
</dbReference>
<keyword evidence="13" id="KW-1185">Reference proteome</keyword>